<dbReference type="CDD" id="cd03224">
    <property type="entry name" value="ABC_TM1139_LivF_branched"/>
    <property type="match status" value="1"/>
</dbReference>
<evidence type="ECO:0000256" key="1">
    <source>
        <dbReference type="ARBA" id="ARBA00005417"/>
    </source>
</evidence>
<feature type="domain" description="ABC transporter" evidence="6">
    <location>
        <begin position="5"/>
        <end position="234"/>
    </location>
</feature>
<keyword evidence="8" id="KW-1185">Reference proteome</keyword>
<dbReference type="InterPro" id="IPR003439">
    <property type="entry name" value="ABC_transporter-like_ATP-bd"/>
</dbReference>
<dbReference type="InterPro" id="IPR017871">
    <property type="entry name" value="ABC_transporter-like_CS"/>
</dbReference>
<dbReference type="SUPFAM" id="SSF52540">
    <property type="entry name" value="P-loop containing nucleoside triphosphate hydrolases"/>
    <property type="match status" value="1"/>
</dbReference>
<dbReference type="GO" id="GO:0015658">
    <property type="term" value="F:branched-chain amino acid transmembrane transporter activity"/>
    <property type="evidence" value="ECO:0007669"/>
    <property type="project" value="TreeGrafter"/>
</dbReference>
<dbReference type="Pfam" id="PF00005">
    <property type="entry name" value="ABC_tran"/>
    <property type="match status" value="1"/>
</dbReference>
<dbReference type="PROSITE" id="PS00211">
    <property type="entry name" value="ABC_TRANSPORTER_1"/>
    <property type="match status" value="1"/>
</dbReference>
<evidence type="ECO:0000256" key="2">
    <source>
        <dbReference type="ARBA" id="ARBA00022448"/>
    </source>
</evidence>
<evidence type="ECO:0000313" key="7">
    <source>
        <dbReference type="EMBL" id="NBG88438.1"/>
    </source>
</evidence>
<evidence type="ECO:0000259" key="6">
    <source>
        <dbReference type="PROSITE" id="PS50893"/>
    </source>
</evidence>
<dbReference type="RefSeq" id="WP_160721025.1">
    <property type="nucleotide sequence ID" value="NZ_SUMG01000008.1"/>
</dbReference>
<dbReference type="PROSITE" id="PS50893">
    <property type="entry name" value="ABC_TRANSPORTER_2"/>
    <property type="match status" value="1"/>
</dbReference>
<accession>A0AA44BE06</accession>
<keyword evidence="3" id="KW-0547">Nucleotide-binding</keyword>
<dbReference type="InterPro" id="IPR003593">
    <property type="entry name" value="AAA+_ATPase"/>
</dbReference>
<name>A0AA44BE06_9CLOT</name>
<keyword evidence="2" id="KW-0813">Transport</keyword>
<dbReference type="SMART" id="SM00382">
    <property type="entry name" value="AAA"/>
    <property type="match status" value="1"/>
</dbReference>
<dbReference type="Gene3D" id="3.40.50.300">
    <property type="entry name" value="P-loop containing nucleotide triphosphate hydrolases"/>
    <property type="match status" value="1"/>
</dbReference>
<dbReference type="InterPro" id="IPR027417">
    <property type="entry name" value="P-loop_NTPase"/>
</dbReference>
<comment type="caution">
    <text evidence="7">The sequence shown here is derived from an EMBL/GenBank/DDBJ whole genome shotgun (WGS) entry which is preliminary data.</text>
</comment>
<protein>
    <submittedName>
        <fullName evidence="7">ABC transporter ATP-binding protein</fullName>
    </submittedName>
</protein>
<organism evidence="7 8">
    <name type="scientific">Isachenkonia alkalipeptolytica</name>
    <dbReference type="NCBI Taxonomy" id="2565777"/>
    <lineage>
        <taxon>Bacteria</taxon>
        <taxon>Bacillati</taxon>
        <taxon>Bacillota</taxon>
        <taxon>Clostridia</taxon>
        <taxon>Eubacteriales</taxon>
        <taxon>Clostridiaceae</taxon>
        <taxon>Isachenkonia</taxon>
    </lineage>
</organism>
<evidence type="ECO:0000313" key="8">
    <source>
        <dbReference type="Proteomes" id="UP000449710"/>
    </source>
</evidence>
<dbReference type="EMBL" id="SUMG01000008">
    <property type="protein sequence ID" value="NBG88438.1"/>
    <property type="molecule type" value="Genomic_DNA"/>
</dbReference>
<dbReference type="GO" id="GO:0015807">
    <property type="term" value="P:L-amino acid transport"/>
    <property type="evidence" value="ECO:0007669"/>
    <property type="project" value="TreeGrafter"/>
</dbReference>
<sequence>MSSLLKVDNLESYIGLFTILHDVNLEINKGEAVALLGRNGAGKTTFLKTLMNLVDTRSGSIELNGKSLVGVPTHKIAKMGIGYVPEDYGVFDALTIEENLKVAMWKEDKETLERLDYILELFPDLKIAYKRMAKTLSGGQRQMLSISRALVNKNQILLIDEPSKGLAPVVIEKLAHALKEISQNTTVLLVEQNFAMACAVADKFFIISEGKTVESGNIKDLMQDKELQNKHLGVV</sequence>
<reference evidence="7 8" key="1">
    <citation type="submission" date="2019-04" db="EMBL/GenBank/DDBJ databases">
        <title>Isachenkonia alkalipeptolytica gen. nov. sp. nov. a new anaerobic, alkiliphilic organothrophic bacterium capable to reduce synthesized ferrihydrite isolated from a soda lake.</title>
        <authorList>
            <person name="Toshchakov S.V."/>
            <person name="Zavarzina D.G."/>
            <person name="Zhilina T.N."/>
            <person name="Kostrikina N.A."/>
            <person name="Kublanov I.V."/>
        </authorList>
    </citation>
    <scope>NUCLEOTIDE SEQUENCE [LARGE SCALE GENOMIC DNA]</scope>
    <source>
        <strain evidence="7 8">Z-1701</strain>
    </source>
</reference>
<dbReference type="GO" id="GO:0016887">
    <property type="term" value="F:ATP hydrolysis activity"/>
    <property type="evidence" value="ECO:0007669"/>
    <property type="project" value="InterPro"/>
</dbReference>
<keyword evidence="5" id="KW-0029">Amino-acid transport</keyword>
<dbReference type="PANTHER" id="PTHR43820:SF2">
    <property type="entry name" value="ABC TRANSPORTER ATP-BINDING PROTEIN"/>
    <property type="match status" value="1"/>
</dbReference>
<gene>
    <name evidence="7" type="ORF">ISALK_07980</name>
</gene>
<dbReference type="PANTHER" id="PTHR43820">
    <property type="entry name" value="HIGH-AFFINITY BRANCHED-CHAIN AMINO ACID TRANSPORT ATP-BINDING PROTEIN LIVF"/>
    <property type="match status" value="1"/>
</dbReference>
<dbReference type="Proteomes" id="UP000449710">
    <property type="component" value="Unassembled WGS sequence"/>
</dbReference>
<evidence type="ECO:0000256" key="4">
    <source>
        <dbReference type="ARBA" id="ARBA00022840"/>
    </source>
</evidence>
<proteinExistence type="inferred from homology"/>
<dbReference type="GO" id="GO:0005524">
    <property type="term" value="F:ATP binding"/>
    <property type="evidence" value="ECO:0007669"/>
    <property type="project" value="UniProtKB-KW"/>
</dbReference>
<evidence type="ECO:0000256" key="3">
    <source>
        <dbReference type="ARBA" id="ARBA00022741"/>
    </source>
</evidence>
<evidence type="ECO:0000256" key="5">
    <source>
        <dbReference type="ARBA" id="ARBA00022970"/>
    </source>
</evidence>
<dbReference type="AlphaFoldDB" id="A0AA44BE06"/>
<keyword evidence="4 7" id="KW-0067">ATP-binding</keyword>
<comment type="similarity">
    <text evidence="1">Belongs to the ABC transporter superfamily.</text>
</comment>
<dbReference type="InterPro" id="IPR052156">
    <property type="entry name" value="BCAA_Transport_ATP-bd_LivF"/>
</dbReference>